<name>A0A1G2MGX6_9BACT</name>
<feature type="transmembrane region" description="Helical" evidence="1">
    <location>
        <begin position="80"/>
        <end position="100"/>
    </location>
</feature>
<accession>A0A1G2MGX6</accession>
<protein>
    <recommendedName>
        <fullName evidence="2">DUF8128 domain-containing protein</fullName>
    </recommendedName>
</protein>
<organism evidence="3 4">
    <name type="scientific">Candidatus Taylorbacteria bacterium RIFCSPHIGHO2_02_49_25</name>
    <dbReference type="NCBI Taxonomy" id="1802305"/>
    <lineage>
        <taxon>Bacteria</taxon>
        <taxon>Candidatus Tayloriibacteriota</taxon>
    </lineage>
</organism>
<evidence type="ECO:0000313" key="3">
    <source>
        <dbReference type="EMBL" id="OHA23185.1"/>
    </source>
</evidence>
<sequence length="487" mass="57402">MAHGHSTKDRLMHYVEELAEIAGEFLYDIAAPPRGRHHLGTWFIFWGSAIIAAIIGFVAYHTGIRIPVSTMWREMFGFVYTWYPIWLPILLLRVFVELWIKYIRLDYVRRAGEVLLEIRVPKVIEKTPKAMELFFTAMYETGSVEYNETYWDGKVRPWFSYEIASFSGDVHFFVWTLKKYRNVLEAQLYAQYPTIELVEAEDYTKKKVYRSPRNFMWGTYFVLQKPDVYPIMTYVDYGLDKETEEEYKVDPLSTLIEYLGSMKKGEEVWIQILAQAYKRRGLKEGQLFKDKDWIEEGEKEVNRIMKRDPKTKSSRKQTETGFPIVPTLTEGEKKQVEAIERSLDKRAFWCAVRLCYHAEKEAFHLRSQSVSGLLGTFRKPFNSNLLNGFKLGWYTDISDPTKDFLFLFGLKNWAMNIWIPKYARLFIDAFRRRSFFYAPYRNWKATPFLLTSEELATVFHIPGQVVTTPTFERIPSKKVEPPANLPV</sequence>
<keyword evidence="1" id="KW-0812">Transmembrane</keyword>
<comment type="caution">
    <text evidence="3">The sequence shown here is derived from an EMBL/GenBank/DDBJ whole genome shotgun (WGS) entry which is preliminary data.</text>
</comment>
<feature type="domain" description="DUF8128" evidence="2">
    <location>
        <begin position="148"/>
        <end position="379"/>
    </location>
</feature>
<proteinExistence type="predicted"/>
<reference evidence="3 4" key="1">
    <citation type="journal article" date="2016" name="Nat. Commun.">
        <title>Thousands of microbial genomes shed light on interconnected biogeochemical processes in an aquifer system.</title>
        <authorList>
            <person name="Anantharaman K."/>
            <person name="Brown C.T."/>
            <person name="Hug L.A."/>
            <person name="Sharon I."/>
            <person name="Castelle C.J."/>
            <person name="Probst A.J."/>
            <person name="Thomas B.C."/>
            <person name="Singh A."/>
            <person name="Wilkins M.J."/>
            <person name="Karaoz U."/>
            <person name="Brodie E.L."/>
            <person name="Williams K.H."/>
            <person name="Hubbard S.S."/>
            <person name="Banfield J.F."/>
        </authorList>
    </citation>
    <scope>NUCLEOTIDE SEQUENCE [LARGE SCALE GENOMIC DNA]</scope>
</reference>
<evidence type="ECO:0000313" key="4">
    <source>
        <dbReference type="Proteomes" id="UP000176493"/>
    </source>
</evidence>
<keyword evidence="1" id="KW-0472">Membrane</keyword>
<dbReference type="EMBL" id="MHRJ01000014">
    <property type="protein sequence ID" value="OHA23185.1"/>
    <property type="molecule type" value="Genomic_DNA"/>
</dbReference>
<dbReference type="InterPro" id="IPR058441">
    <property type="entry name" value="DUF8128"/>
</dbReference>
<keyword evidence="1" id="KW-1133">Transmembrane helix</keyword>
<dbReference type="AlphaFoldDB" id="A0A1G2MGX6"/>
<feature type="transmembrane region" description="Helical" evidence="1">
    <location>
        <begin position="39"/>
        <end position="60"/>
    </location>
</feature>
<dbReference type="Proteomes" id="UP000176493">
    <property type="component" value="Unassembled WGS sequence"/>
</dbReference>
<dbReference type="Pfam" id="PF26449">
    <property type="entry name" value="DUF8128"/>
    <property type="match status" value="1"/>
</dbReference>
<evidence type="ECO:0000259" key="2">
    <source>
        <dbReference type="Pfam" id="PF26449"/>
    </source>
</evidence>
<gene>
    <name evidence="3" type="ORF">A2W52_04745</name>
</gene>
<evidence type="ECO:0000256" key="1">
    <source>
        <dbReference type="SAM" id="Phobius"/>
    </source>
</evidence>